<evidence type="ECO:0000259" key="2">
    <source>
        <dbReference type="Pfam" id="PF03713"/>
    </source>
</evidence>
<dbReference type="InterPro" id="IPR012347">
    <property type="entry name" value="Ferritin-like"/>
</dbReference>
<reference evidence="3 4" key="1">
    <citation type="submission" date="2024-06" db="EMBL/GenBank/DDBJ databases">
        <title>The Natural Products Discovery Center: Release of the First 8490 Sequenced Strains for Exploring Actinobacteria Biosynthetic Diversity.</title>
        <authorList>
            <person name="Kalkreuter E."/>
            <person name="Kautsar S.A."/>
            <person name="Yang D."/>
            <person name="Bader C.D."/>
            <person name="Teijaro C.N."/>
            <person name="Fluegel L."/>
            <person name="Davis C.M."/>
            <person name="Simpson J.R."/>
            <person name="Lauterbach L."/>
            <person name="Steele A.D."/>
            <person name="Gui C."/>
            <person name="Meng S."/>
            <person name="Li G."/>
            <person name="Viehrig K."/>
            <person name="Ye F."/>
            <person name="Su P."/>
            <person name="Kiefer A.F."/>
            <person name="Nichols A."/>
            <person name="Cepeda A.J."/>
            <person name="Yan W."/>
            <person name="Fan B."/>
            <person name="Jiang Y."/>
            <person name="Adhikari A."/>
            <person name="Zheng C.-J."/>
            <person name="Schuster L."/>
            <person name="Cowan T.M."/>
            <person name="Smanski M.J."/>
            <person name="Chevrette M.G."/>
            <person name="De Carvalho L.P.S."/>
            <person name="Shen B."/>
        </authorList>
    </citation>
    <scope>NUCLEOTIDE SEQUENCE [LARGE SCALE GENOMIC DNA]</scope>
    <source>
        <strain evidence="3 4">NPDC006337</strain>
    </source>
</reference>
<accession>A0ABV2W8P6</accession>
<sequence length="249" mass="25998">MHISTDGNRDFIRAFAYGDGSGHVTRPWRSGWKRSASVAAAAVLTAVLALTGCEPDPAEAEDGPRAGAARGSGGPPVLAPGKPGEPARTLSPEEARRAVPPDTPNGSDFTYVQMMIVHHGQALEMTALAAERAASTGVKQVAARIAAAQQPEIGAMKGWLANNGGPRPHTGHDHGTMPGMATGAQLAQLRGARGAAFDELFLKLMITHHQGAVTMAGEVLSQGNNVQVEEMANDVIAQQTAEIDRMRSM</sequence>
<dbReference type="Gene3D" id="1.20.1260.10">
    <property type="match status" value="1"/>
</dbReference>
<feature type="domain" description="DUF305" evidence="2">
    <location>
        <begin position="108"/>
        <end position="249"/>
    </location>
</feature>
<comment type="caution">
    <text evidence="3">The sequence shown here is derived from an EMBL/GenBank/DDBJ whole genome shotgun (WGS) entry which is preliminary data.</text>
</comment>
<evidence type="ECO:0000256" key="1">
    <source>
        <dbReference type="SAM" id="MobiDB-lite"/>
    </source>
</evidence>
<evidence type="ECO:0000313" key="4">
    <source>
        <dbReference type="Proteomes" id="UP001550378"/>
    </source>
</evidence>
<dbReference type="InterPro" id="IPR005183">
    <property type="entry name" value="DUF305_CopM-like"/>
</dbReference>
<proteinExistence type="predicted"/>
<feature type="region of interest" description="Disordered" evidence="1">
    <location>
        <begin position="55"/>
        <end position="107"/>
    </location>
</feature>
<dbReference type="Pfam" id="PF03713">
    <property type="entry name" value="DUF305"/>
    <property type="match status" value="1"/>
</dbReference>
<dbReference type="PANTHER" id="PTHR36933:SF1">
    <property type="entry name" value="SLL0788 PROTEIN"/>
    <property type="match status" value="1"/>
</dbReference>
<dbReference type="EMBL" id="JBEXZR010000020">
    <property type="protein sequence ID" value="MEU0709917.1"/>
    <property type="molecule type" value="Genomic_DNA"/>
</dbReference>
<keyword evidence="4" id="KW-1185">Reference proteome</keyword>
<name>A0ABV2W8P6_9ACTN</name>
<gene>
    <name evidence="3" type="ORF">ABZ508_21400</name>
</gene>
<dbReference type="Proteomes" id="UP001550378">
    <property type="component" value="Unassembled WGS sequence"/>
</dbReference>
<dbReference type="RefSeq" id="WP_359654526.1">
    <property type="nucleotide sequence ID" value="NZ_JBEXZP010000049.1"/>
</dbReference>
<evidence type="ECO:0000313" key="3">
    <source>
        <dbReference type="EMBL" id="MEU0709917.1"/>
    </source>
</evidence>
<organism evidence="3 4">
    <name type="scientific">Streptomyces lavendulocolor</name>
    <dbReference type="NCBI Taxonomy" id="67316"/>
    <lineage>
        <taxon>Bacteria</taxon>
        <taxon>Bacillati</taxon>
        <taxon>Actinomycetota</taxon>
        <taxon>Actinomycetes</taxon>
        <taxon>Kitasatosporales</taxon>
        <taxon>Streptomycetaceae</taxon>
        <taxon>Streptomyces</taxon>
    </lineage>
</organism>
<dbReference type="PANTHER" id="PTHR36933">
    <property type="entry name" value="SLL0788 PROTEIN"/>
    <property type="match status" value="1"/>
</dbReference>
<protein>
    <submittedName>
        <fullName evidence="3">DUF305 domain-containing protein</fullName>
    </submittedName>
</protein>